<keyword evidence="5" id="KW-0378">Hydrolase</keyword>
<dbReference type="InterPro" id="IPR001310">
    <property type="entry name" value="Histidine_triad_HIT"/>
</dbReference>
<organism evidence="5 6">
    <name type="scientific">Teredinibacter turnerae (strain ATCC 39867 / T7901)</name>
    <dbReference type="NCBI Taxonomy" id="377629"/>
    <lineage>
        <taxon>Bacteria</taxon>
        <taxon>Pseudomonadati</taxon>
        <taxon>Pseudomonadota</taxon>
        <taxon>Gammaproteobacteria</taxon>
        <taxon>Cellvibrionales</taxon>
        <taxon>Cellvibrionaceae</taxon>
        <taxon>Teredinibacter</taxon>
    </lineage>
</organism>
<evidence type="ECO:0000313" key="6">
    <source>
        <dbReference type="Proteomes" id="UP000009080"/>
    </source>
</evidence>
<evidence type="ECO:0000313" key="5">
    <source>
        <dbReference type="EMBL" id="ACR14560.1"/>
    </source>
</evidence>
<evidence type="ECO:0000256" key="1">
    <source>
        <dbReference type="PIRSR" id="PIRSR601310-1"/>
    </source>
</evidence>
<reference evidence="5 6" key="1">
    <citation type="journal article" date="2009" name="PLoS ONE">
        <title>The complete genome of Teredinibacter turnerae T7901: an intracellular endosymbiont of marine wood-boring bivalves (shipworms).</title>
        <authorList>
            <person name="Yang J.C."/>
            <person name="Madupu R."/>
            <person name="Durkin A.S."/>
            <person name="Ekborg N.A."/>
            <person name="Pedamallu C.S."/>
            <person name="Hostetler J.B."/>
            <person name="Radune D."/>
            <person name="Toms B.S."/>
            <person name="Henrissat B."/>
            <person name="Coutinho P.M."/>
            <person name="Schwarz S."/>
            <person name="Field L."/>
            <person name="Trindade-Silva A.E."/>
            <person name="Soares C.A.G."/>
            <person name="Elshahawi S."/>
            <person name="Hanora A."/>
            <person name="Schmidt E.W."/>
            <person name="Haygood M.G."/>
            <person name="Posfai J."/>
            <person name="Benner J."/>
            <person name="Madinger C."/>
            <person name="Nove J."/>
            <person name="Anton B."/>
            <person name="Chaudhary K."/>
            <person name="Foster J."/>
            <person name="Holman A."/>
            <person name="Kumar S."/>
            <person name="Lessard P.A."/>
            <person name="Luyten Y.A."/>
            <person name="Slatko B."/>
            <person name="Wood N."/>
            <person name="Wu B."/>
            <person name="Teplitski M."/>
            <person name="Mougous J.D."/>
            <person name="Ward N."/>
            <person name="Eisen J.A."/>
            <person name="Badger J.H."/>
            <person name="Distel D.L."/>
        </authorList>
    </citation>
    <scope>NUCLEOTIDE SEQUENCE [LARGE SCALE GENOMIC DNA]</scope>
    <source>
        <strain evidence="6">ATCC 39867 / T7901</strain>
    </source>
</reference>
<dbReference type="PRINTS" id="PR00332">
    <property type="entry name" value="HISTRIAD"/>
</dbReference>
<dbReference type="PROSITE" id="PS00892">
    <property type="entry name" value="HIT_1"/>
    <property type="match status" value="1"/>
</dbReference>
<dbReference type="Proteomes" id="UP000009080">
    <property type="component" value="Chromosome"/>
</dbReference>
<dbReference type="KEGG" id="ttu:TERTU_2812"/>
<dbReference type="SUPFAM" id="SSF54197">
    <property type="entry name" value="HIT-like"/>
    <property type="match status" value="1"/>
</dbReference>
<evidence type="ECO:0000256" key="3">
    <source>
        <dbReference type="PROSITE-ProRule" id="PRU00464"/>
    </source>
</evidence>
<dbReference type="EC" id="3.-.-.-" evidence="5"/>
<feature type="domain" description="HIT" evidence="4">
    <location>
        <begin position="6"/>
        <end position="114"/>
    </location>
</feature>
<dbReference type="STRING" id="377629.TERTU_2812"/>
<name>C5BMQ1_TERTT</name>
<evidence type="ECO:0000256" key="2">
    <source>
        <dbReference type="PIRSR" id="PIRSR601310-3"/>
    </source>
</evidence>
<dbReference type="EMBL" id="CP001614">
    <property type="protein sequence ID" value="ACR14560.1"/>
    <property type="molecule type" value="Genomic_DNA"/>
</dbReference>
<protein>
    <submittedName>
        <fullName evidence="5">Hypothetical HIT-like protein</fullName>
        <ecNumber evidence="5">3.-.-.-</ecNumber>
    </submittedName>
</protein>
<dbReference type="InterPro" id="IPR019808">
    <property type="entry name" value="Histidine_triad_CS"/>
</dbReference>
<dbReference type="InterPro" id="IPR036265">
    <property type="entry name" value="HIT-like_sf"/>
</dbReference>
<proteinExistence type="predicted"/>
<dbReference type="InterPro" id="IPR011146">
    <property type="entry name" value="HIT-like"/>
</dbReference>
<feature type="short sequence motif" description="Histidine triad motif" evidence="2 3">
    <location>
        <begin position="98"/>
        <end position="102"/>
    </location>
</feature>
<dbReference type="eggNOG" id="COG0537">
    <property type="taxonomic scope" value="Bacteria"/>
</dbReference>
<sequence length="117" mass="12845">MSDDTIFSKIIRGEIPAERVYEDELCICIKDINPQAPTHVLVIPRKAIPRLADATDEDKALLGHLMLSVGEIARKLGVDEAFRVVVNNGEAAGQTVFHLHLHILANKTFSEGSLGMK</sequence>
<feature type="active site" description="Tele-AMP-histidine intermediate" evidence="1">
    <location>
        <position position="100"/>
    </location>
</feature>
<accession>C5BMQ1</accession>
<dbReference type="CDD" id="cd01276">
    <property type="entry name" value="PKCI_related"/>
    <property type="match status" value="1"/>
</dbReference>
<dbReference type="Gene3D" id="3.30.428.10">
    <property type="entry name" value="HIT-like"/>
    <property type="match status" value="1"/>
</dbReference>
<dbReference type="HOGENOM" id="CLU_056776_8_1_6"/>
<dbReference type="OrthoDB" id="9784774at2"/>
<evidence type="ECO:0000259" key="4">
    <source>
        <dbReference type="PROSITE" id="PS51084"/>
    </source>
</evidence>
<dbReference type="Pfam" id="PF01230">
    <property type="entry name" value="HIT"/>
    <property type="match status" value="1"/>
</dbReference>
<dbReference type="PANTHER" id="PTHR23089">
    <property type="entry name" value="HISTIDINE TRIAD HIT PROTEIN"/>
    <property type="match status" value="1"/>
</dbReference>
<keyword evidence="6" id="KW-1185">Reference proteome</keyword>
<dbReference type="RefSeq" id="WP_015820674.1">
    <property type="nucleotide sequence ID" value="NC_012997.1"/>
</dbReference>
<dbReference type="GO" id="GO:0016787">
    <property type="term" value="F:hydrolase activity"/>
    <property type="evidence" value="ECO:0007669"/>
    <property type="project" value="UniProtKB-KW"/>
</dbReference>
<dbReference type="AlphaFoldDB" id="C5BMQ1"/>
<gene>
    <name evidence="5" type="ordered locus">TERTU_2812</name>
</gene>
<dbReference type="PROSITE" id="PS51084">
    <property type="entry name" value="HIT_2"/>
    <property type="match status" value="1"/>
</dbReference>